<organism evidence="2 3">
    <name type="scientific">Paenibacillus agri</name>
    <dbReference type="NCBI Taxonomy" id="2744309"/>
    <lineage>
        <taxon>Bacteria</taxon>
        <taxon>Bacillati</taxon>
        <taxon>Bacillota</taxon>
        <taxon>Bacilli</taxon>
        <taxon>Bacillales</taxon>
        <taxon>Paenibacillaceae</taxon>
        <taxon>Paenibacillus</taxon>
    </lineage>
</organism>
<accession>A0A850ES10</accession>
<proteinExistence type="predicted"/>
<evidence type="ECO:0000313" key="3">
    <source>
        <dbReference type="Proteomes" id="UP000564806"/>
    </source>
</evidence>
<evidence type="ECO:0000259" key="1">
    <source>
        <dbReference type="Pfam" id="PF01636"/>
    </source>
</evidence>
<dbReference type="RefSeq" id="WP_175372531.1">
    <property type="nucleotide sequence ID" value="NZ_JABWCS010000212.1"/>
</dbReference>
<dbReference type="Proteomes" id="UP000564806">
    <property type="component" value="Unassembled WGS sequence"/>
</dbReference>
<dbReference type="InterPro" id="IPR051678">
    <property type="entry name" value="AGP_Transferase"/>
</dbReference>
<dbReference type="Pfam" id="PF01636">
    <property type="entry name" value="APH"/>
    <property type="match status" value="1"/>
</dbReference>
<dbReference type="PANTHER" id="PTHR21310">
    <property type="entry name" value="AMINOGLYCOSIDE PHOSPHOTRANSFERASE-RELATED-RELATED"/>
    <property type="match status" value="1"/>
</dbReference>
<keyword evidence="2" id="KW-0808">Transferase</keyword>
<name>A0A850ES10_9BACL</name>
<gene>
    <name evidence="2" type="ORF">HPT30_16950</name>
</gene>
<keyword evidence="3" id="KW-1185">Reference proteome</keyword>
<protein>
    <submittedName>
        <fullName evidence="2">Aminoglycoside phosphotransferase family protein</fullName>
    </submittedName>
</protein>
<feature type="domain" description="Aminoglycoside phosphotransferase" evidence="1">
    <location>
        <begin position="24"/>
        <end position="260"/>
    </location>
</feature>
<evidence type="ECO:0000313" key="2">
    <source>
        <dbReference type="EMBL" id="NUU62034.1"/>
    </source>
</evidence>
<dbReference type="InterPro" id="IPR002575">
    <property type="entry name" value="Aminoglycoside_PTrfase"/>
</dbReference>
<dbReference type="InterPro" id="IPR011009">
    <property type="entry name" value="Kinase-like_dom_sf"/>
</dbReference>
<sequence>MKDQQIETLCSSLQLGEIVNGPVALSGGLMHRMFEIVTTTGKYVIKALNPEIMRRPTAMQNYVRSEHIANAAAAAQIPGLPAKQYHGTSIQQVDQQFYLVFDWIPGRSLRPDEIQIGHCEKIGSILADIHRTDFSALNLGDNNSEVRQLVDWKFYLDKGQESHSEWVGLLLETLDKLKAWDNLAIESAKLLTQSMVVSHGDLDSKNVLWNQDQPVLIDWESAGYRNPMQDLIETALYWSEDEHGEVDKQRFFAFLSGYRRKGGTLQANWSTVLANGFLGKLNWLEYSLKRSLWIECTDEREQQLGTEQVSGTINAIKRYSEKIDEIEQWLQHP</sequence>
<reference evidence="2" key="1">
    <citation type="submission" date="2020-06" db="EMBL/GenBank/DDBJ databases">
        <title>Paenibacillus sp. nov., isolated from soil.</title>
        <authorList>
            <person name="Seo Y.L."/>
        </authorList>
    </citation>
    <scope>NUCLEOTIDE SEQUENCE [LARGE SCALE GENOMIC DNA]</scope>
    <source>
        <strain evidence="2">JW14</strain>
    </source>
</reference>
<dbReference type="EMBL" id="JABWCS010000212">
    <property type="protein sequence ID" value="NUU62034.1"/>
    <property type="molecule type" value="Genomic_DNA"/>
</dbReference>
<dbReference type="SUPFAM" id="SSF56112">
    <property type="entry name" value="Protein kinase-like (PK-like)"/>
    <property type="match status" value="1"/>
</dbReference>
<comment type="caution">
    <text evidence="2">The sequence shown here is derived from an EMBL/GenBank/DDBJ whole genome shotgun (WGS) entry which is preliminary data.</text>
</comment>
<dbReference type="Gene3D" id="3.90.1200.10">
    <property type="match status" value="1"/>
</dbReference>
<dbReference type="GO" id="GO:0016740">
    <property type="term" value="F:transferase activity"/>
    <property type="evidence" value="ECO:0007669"/>
    <property type="project" value="UniProtKB-KW"/>
</dbReference>
<dbReference type="AlphaFoldDB" id="A0A850ES10"/>